<dbReference type="Gene3D" id="3.90.190.10">
    <property type="entry name" value="Protein tyrosine phosphatase superfamily"/>
    <property type="match status" value="2"/>
</dbReference>
<dbReference type="PANTHER" id="PTHR45682:SF10">
    <property type="entry name" value="DUAL SPECIFICITY PROTEIN PHOSPHATASE 13 ISOFORM B"/>
    <property type="match status" value="1"/>
</dbReference>
<evidence type="ECO:0000313" key="10">
    <source>
        <dbReference type="EMBL" id="KAG7462532.1"/>
    </source>
</evidence>
<proteinExistence type="inferred from homology"/>
<sequence length="317" mass="35319">MFPVRKMSELTSKVLVHCATGCSRSATLVLAYLVTCKDMALVEAVGALGKCRSICPNPGFLVQLCQLDLQQLRRRKEKVYNYLRIKKGNSLLRQAGGELLTSIPPSEEAEEDTLGEGKQGSGSKKMALEKSLRGKEEYETPSVSDLQHLLLKNIYPTGPVNQVWPGIYIGNAATARDKSTLCNMRITHIVNAAHGPHHINTGARFYSNMTVDYYGVEADDAEDFDLSPFFYPTAKFIRAALSKQGRVFVHCAMGVSRAPTLVLAFLMIHENMTLVDAINAVRQHRDICPNAGFLSQLRRLDKNLAWERKRKGETYKV</sequence>
<dbReference type="InterPro" id="IPR020405">
    <property type="entry name" value="Atypical_DUSP_subfamA"/>
</dbReference>
<feature type="domain" description="Tyrosine specific protein phosphatases" evidence="9">
    <location>
        <begin position="234"/>
        <end position="285"/>
    </location>
</feature>
<evidence type="ECO:0000259" key="8">
    <source>
        <dbReference type="PROSITE" id="PS50054"/>
    </source>
</evidence>
<accession>A0A9D3PKK3</accession>
<dbReference type="PANTHER" id="PTHR45682">
    <property type="entry name" value="AGAP008228-PA"/>
    <property type="match status" value="1"/>
</dbReference>
<evidence type="ECO:0000256" key="4">
    <source>
        <dbReference type="ARBA" id="ARBA00047761"/>
    </source>
</evidence>
<dbReference type="PRINTS" id="PR01909">
    <property type="entry name" value="ADSPHPHTASEA"/>
</dbReference>
<dbReference type="SMART" id="SM00195">
    <property type="entry name" value="DSPc"/>
    <property type="match status" value="1"/>
</dbReference>
<feature type="active site" description="Phosphocysteine intermediate" evidence="6">
    <location>
        <position position="251"/>
    </location>
</feature>
<dbReference type="GO" id="GO:0004722">
    <property type="term" value="F:protein serine/threonine phosphatase activity"/>
    <property type="evidence" value="ECO:0007669"/>
    <property type="project" value="UniProtKB-EC"/>
</dbReference>
<gene>
    <name evidence="10" type="ORF">MATL_G00185790</name>
</gene>
<evidence type="ECO:0008006" key="12">
    <source>
        <dbReference type="Google" id="ProtNLM"/>
    </source>
</evidence>
<dbReference type="PROSITE" id="PS50054">
    <property type="entry name" value="TYR_PHOSPHATASE_DUAL"/>
    <property type="match status" value="1"/>
</dbReference>
<dbReference type="InterPro" id="IPR000387">
    <property type="entry name" value="Tyr_Pase_dom"/>
</dbReference>
<feature type="domain" description="Tyrosine-protein phosphatase" evidence="8">
    <location>
        <begin position="158"/>
        <end position="306"/>
    </location>
</feature>
<comment type="catalytic activity">
    <reaction evidence="4">
        <text>O-phospho-L-seryl-[protein] + H2O = L-seryl-[protein] + phosphate</text>
        <dbReference type="Rhea" id="RHEA:20629"/>
        <dbReference type="Rhea" id="RHEA-COMP:9863"/>
        <dbReference type="Rhea" id="RHEA-COMP:11604"/>
        <dbReference type="ChEBI" id="CHEBI:15377"/>
        <dbReference type="ChEBI" id="CHEBI:29999"/>
        <dbReference type="ChEBI" id="CHEBI:43474"/>
        <dbReference type="ChEBI" id="CHEBI:83421"/>
        <dbReference type="EC" id="3.1.3.16"/>
    </reaction>
</comment>
<dbReference type="InterPro" id="IPR020422">
    <property type="entry name" value="TYR_PHOSPHATASE_DUAL_dom"/>
</dbReference>
<dbReference type="PROSITE" id="PS50056">
    <property type="entry name" value="TYR_PHOSPHATASE_2"/>
    <property type="match status" value="2"/>
</dbReference>
<dbReference type="EMBL" id="JAFDVH010000016">
    <property type="protein sequence ID" value="KAG7462532.1"/>
    <property type="molecule type" value="Genomic_DNA"/>
</dbReference>
<dbReference type="Pfam" id="PF00782">
    <property type="entry name" value="DSPc"/>
    <property type="match status" value="2"/>
</dbReference>
<dbReference type="GO" id="GO:0033549">
    <property type="term" value="F:MAP kinase phosphatase activity"/>
    <property type="evidence" value="ECO:0007669"/>
    <property type="project" value="TreeGrafter"/>
</dbReference>
<feature type="region of interest" description="Disordered" evidence="7">
    <location>
        <begin position="102"/>
        <end position="131"/>
    </location>
</feature>
<comment type="similarity">
    <text evidence="1">Belongs to the protein-tyrosine phosphatase family. Non-receptor class dual specificity subfamily.</text>
</comment>
<evidence type="ECO:0000256" key="7">
    <source>
        <dbReference type="SAM" id="MobiDB-lite"/>
    </source>
</evidence>
<feature type="domain" description="Tyrosine specific protein phosphatases" evidence="9">
    <location>
        <begin position="1"/>
        <end position="52"/>
    </location>
</feature>
<comment type="catalytic activity">
    <reaction evidence="5">
        <text>O-phospho-L-threonyl-[protein] + H2O = L-threonyl-[protein] + phosphate</text>
        <dbReference type="Rhea" id="RHEA:47004"/>
        <dbReference type="Rhea" id="RHEA-COMP:11060"/>
        <dbReference type="Rhea" id="RHEA-COMP:11605"/>
        <dbReference type="ChEBI" id="CHEBI:15377"/>
        <dbReference type="ChEBI" id="CHEBI:30013"/>
        <dbReference type="ChEBI" id="CHEBI:43474"/>
        <dbReference type="ChEBI" id="CHEBI:61977"/>
        <dbReference type="EC" id="3.1.3.16"/>
    </reaction>
</comment>
<dbReference type="OrthoDB" id="10252009at2759"/>
<dbReference type="PRINTS" id="PR01908">
    <property type="entry name" value="ADSPHPHTASE"/>
</dbReference>
<protein>
    <recommendedName>
        <fullName evidence="12">Protein-serine/threonine phosphatase</fullName>
    </recommendedName>
</protein>
<organism evidence="10 11">
    <name type="scientific">Megalops atlanticus</name>
    <name type="common">Tarpon</name>
    <name type="synonym">Clupea gigantea</name>
    <dbReference type="NCBI Taxonomy" id="7932"/>
    <lineage>
        <taxon>Eukaryota</taxon>
        <taxon>Metazoa</taxon>
        <taxon>Chordata</taxon>
        <taxon>Craniata</taxon>
        <taxon>Vertebrata</taxon>
        <taxon>Euteleostomi</taxon>
        <taxon>Actinopterygii</taxon>
        <taxon>Neopterygii</taxon>
        <taxon>Teleostei</taxon>
        <taxon>Elopiformes</taxon>
        <taxon>Megalopidae</taxon>
        <taxon>Megalops</taxon>
    </lineage>
</organism>
<evidence type="ECO:0000256" key="5">
    <source>
        <dbReference type="ARBA" id="ARBA00048336"/>
    </source>
</evidence>
<evidence type="ECO:0000256" key="3">
    <source>
        <dbReference type="ARBA" id="ARBA00022912"/>
    </source>
</evidence>
<evidence type="ECO:0000256" key="6">
    <source>
        <dbReference type="PIRSR" id="PIRSR620405-1"/>
    </source>
</evidence>
<evidence type="ECO:0000313" key="11">
    <source>
        <dbReference type="Proteomes" id="UP001046870"/>
    </source>
</evidence>
<dbReference type="Proteomes" id="UP001046870">
    <property type="component" value="Chromosome 16"/>
</dbReference>
<keyword evidence="11" id="KW-1185">Reference proteome</keyword>
<dbReference type="GO" id="GO:0043409">
    <property type="term" value="P:negative regulation of MAPK cascade"/>
    <property type="evidence" value="ECO:0007669"/>
    <property type="project" value="TreeGrafter"/>
</dbReference>
<dbReference type="InterPro" id="IPR029021">
    <property type="entry name" value="Prot-tyrosine_phosphatase-like"/>
</dbReference>
<comment type="caution">
    <text evidence="10">The sequence shown here is derived from an EMBL/GenBank/DDBJ whole genome shotgun (WGS) entry which is preliminary data.</text>
</comment>
<dbReference type="AlphaFoldDB" id="A0A9D3PKK3"/>
<keyword evidence="3" id="KW-0904">Protein phosphatase</keyword>
<name>A0A9D3PKK3_MEGAT</name>
<dbReference type="InterPro" id="IPR000340">
    <property type="entry name" value="Dual-sp_phosphatase_cat-dom"/>
</dbReference>
<dbReference type="SUPFAM" id="SSF52799">
    <property type="entry name" value="(Phosphotyrosine protein) phosphatases II"/>
    <property type="match status" value="2"/>
</dbReference>
<dbReference type="InterPro" id="IPR016130">
    <property type="entry name" value="Tyr_Pase_AS"/>
</dbReference>
<dbReference type="PROSITE" id="PS00383">
    <property type="entry name" value="TYR_PHOSPHATASE_1"/>
    <property type="match status" value="1"/>
</dbReference>
<reference evidence="10" key="1">
    <citation type="submission" date="2021-01" db="EMBL/GenBank/DDBJ databases">
        <authorList>
            <person name="Zahm M."/>
            <person name="Roques C."/>
            <person name="Cabau C."/>
            <person name="Klopp C."/>
            <person name="Donnadieu C."/>
            <person name="Jouanno E."/>
            <person name="Lampietro C."/>
            <person name="Louis A."/>
            <person name="Herpin A."/>
            <person name="Echchiki A."/>
            <person name="Berthelot C."/>
            <person name="Parey E."/>
            <person name="Roest-Crollius H."/>
            <person name="Braasch I."/>
            <person name="Postlethwait J."/>
            <person name="Bobe J."/>
            <person name="Montfort J."/>
            <person name="Bouchez O."/>
            <person name="Begum T."/>
            <person name="Mejri S."/>
            <person name="Adams A."/>
            <person name="Chen W.-J."/>
            <person name="Guiguen Y."/>
        </authorList>
    </citation>
    <scope>NUCLEOTIDE SEQUENCE</scope>
    <source>
        <strain evidence="10">YG-15Mar2019-1</strain>
        <tissue evidence="10">Brain</tissue>
    </source>
</reference>
<keyword evidence="2" id="KW-0378">Hydrolase</keyword>
<dbReference type="GO" id="GO:0005737">
    <property type="term" value="C:cytoplasm"/>
    <property type="evidence" value="ECO:0007669"/>
    <property type="project" value="TreeGrafter"/>
</dbReference>
<dbReference type="GO" id="GO:0008138">
    <property type="term" value="F:protein tyrosine/serine/threonine phosphatase activity"/>
    <property type="evidence" value="ECO:0007669"/>
    <property type="project" value="InterPro"/>
</dbReference>
<evidence type="ECO:0000256" key="2">
    <source>
        <dbReference type="ARBA" id="ARBA00022801"/>
    </source>
</evidence>
<evidence type="ECO:0000256" key="1">
    <source>
        <dbReference type="ARBA" id="ARBA00008601"/>
    </source>
</evidence>
<evidence type="ECO:0000259" key="9">
    <source>
        <dbReference type="PROSITE" id="PS50056"/>
    </source>
</evidence>